<dbReference type="EMBL" id="JBEYBF010000019">
    <property type="protein sequence ID" value="MEU1954964.1"/>
    <property type="molecule type" value="Genomic_DNA"/>
</dbReference>
<dbReference type="Proteomes" id="UP001550628">
    <property type="component" value="Unassembled WGS sequence"/>
</dbReference>
<organism evidence="1 2">
    <name type="scientific">Nocardia rhamnosiphila</name>
    <dbReference type="NCBI Taxonomy" id="426716"/>
    <lineage>
        <taxon>Bacteria</taxon>
        <taxon>Bacillati</taxon>
        <taxon>Actinomycetota</taxon>
        <taxon>Actinomycetes</taxon>
        <taxon>Mycobacteriales</taxon>
        <taxon>Nocardiaceae</taxon>
        <taxon>Nocardia</taxon>
    </lineage>
</organism>
<evidence type="ECO:0000313" key="1">
    <source>
        <dbReference type="EMBL" id="MEU1954964.1"/>
    </source>
</evidence>
<gene>
    <name evidence="1" type="ORF">ABZ510_24240</name>
</gene>
<keyword evidence="2" id="KW-1185">Reference proteome</keyword>
<name>A0ABV2WVP9_9NOCA</name>
<evidence type="ECO:0000313" key="2">
    <source>
        <dbReference type="Proteomes" id="UP001550628"/>
    </source>
</evidence>
<accession>A0ABV2WVP9</accession>
<sequence>MTTAERLRAEGEARGEARGAARARTEALVDLLDIKFGPLPGAVIEKVEAGSPEQIRTWFRCSVTADTLEQVFNG</sequence>
<reference evidence="1 2" key="1">
    <citation type="submission" date="2024-06" db="EMBL/GenBank/DDBJ databases">
        <title>The Natural Products Discovery Center: Release of the First 8490 Sequenced Strains for Exploring Actinobacteria Biosynthetic Diversity.</title>
        <authorList>
            <person name="Kalkreuter E."/>
            <person name="Kautsar S.A."/>
            <person name="Yang D."/>
            <person name="Bader C.D."/>
            <person name="Teijaro C.N."/>
            <person name="Fluegel L."/>
            <person name="Davis C.M."/>
            <person name="Simpson J.R."/>
            <person name="Lauterbach L."/>
            <person name="Steele A.D."/>
            <person name="Gui C."/>
            <person name="Meng S."/>
            <person name="Li G."/>
            <person name="Viehrig K."/>
            <person name="Ye F."/>
            <person name="Su P."/>
            <person name="Kiefer A.F."/>
            <person name="Nichols A."/>
            <person name="Cepeda A.J."/>
            <person name="Yan W."/>
            <person name="Fan B."/>
            <person name="Jiang Y."/>
            <person name="Adhikari A."/>
            <person name="Zheng C.-J."/>
            <person name="Schuster L."/>
            <person name="Cowan T.M."/>
            <person name="Smanski M.J."/>
            <person name="Chevrette M.G."/>
            <person name="De Carvalho L.P.S."/>
            <person name="Shen B."/>
        </authorList>
    </citation>
    <scope>NUCLEOTIDE SEQUENCE [LARGE SCALE GENOMIC DNA]</scope>
    <source>
        <strain evidence="1 2">NPDC019708</strain>
    </source>
</reference>
<protein>
    <recommendedName>
        <fullName evidence="3">Transposase</fullName>
    </recommendedName>
</protein>
<dbReference type="RefSeq" id="WP_030524867.1">
    <property type="nucleotide sequence ID" value="NZ_JBEYBD010000020.1"/>
</dbReference>
<comment type="caution">
    <text evidence="1">The sequence shown here is derived from an EMBL/GenBank/DDBJ whole genome shotgun (WGS) entry which is preliminary data.</text>
</comment>
<proteinExistence type="predicted"/>
<dbReference type="GeneID" id="96246710"/>
<evidence type="ECO:0008006" key="3">
    <source>
        <dbReference type="Google" id="ProtNLM"/>
    </source>
</evidence>